<evidence type="ECO:0000313" key="1">
    <source>
        <dbReference type="EMBL" id="ELR67973.1"/>
    </source>
</evidence>
<protein>
    <submittedName>
        <fullName evidence="1">Uncharacterized protein</fullName>
    </submittedName>
</protein>
<sequence>MLWDKYGGNLFTGHVATVVKVARLIHRLKYGTREVLLRCWLLSNLPPVEWGNNKEEYLKA</sequence>
<dbReference type="EMBL" id="AMZN01000215">
    <property type="protein sequence ID" value="ELR67973.1"/>
    <property type="molecule type" value="Genomic_DNA"/>
</dbReference>
<reference evidence="1 2" key="1">
    <citation type="submission" date="2012-12" db="EMBL/GenBank/DDBJ databases">
        <title>Genome assembly of Fulvivirga imtechensis AK7.</title>
        <authorList>
            <person name="Nupur N."/>
            <person name="Khatri I."/>
            <person name="Kumar R."/>
            <person name="Subramanian S."/>
            <person name="Pinnaka A."/>
        </authorList>
    </citation>
    <scope>NUCLEOTIDE SEQUENCE [LARGE SCALE GENOMIC DNA]</scope>
    <source>
        <strain evidence="1 2">AK7</strain>
    </source>
</reference>
<comment type="caution">
    <text evidence="1">The sequence shown here is derived from an EMBL/GenBank/DDBJ whole genome shotgun (WGS) entry which is preliminary data.</text>
</comment>
<dbReference type="Proteomes" id="UP000011135">
    <property type="component" value="Unassembled WGS sequence"/>
</dbReference>
<dbReference type="AlphaFoldDB" id="L8JIA1"/>
<name>L8JIA1_9BACT</name>
<proteinExistence type="predicted"/>
<evidence type="ECO:0000313" key="2">
    <source>
        <dbReference type="Proteomes" id="UP000011135"/>
    </source>
</evidence>
<accession>L8JIA1</accession>
<organism evidence="1 2">
    <name type="scientific">Fulvivirga imtechensis AK7</name>
    <dbReference type="NCBI Taxonomy" id="1237149"/>
    <lineage>
        <taxon>Bacteria</taxon>
        <taxon>Pseudomonadati</taxon>
        <taxon>Bacteroidota</taxon>
        <taxon>Cytophagia</taxon>
        <taxon>Cytophagales</taxon>
        <taxon>Fulvivirgaceae</taxon>
        <taxon>Fulvivirga</taxon>
    </lineage>
</organism>
<keyword evidence="2" id="KW-1185">Reference proteome</keyword>
<gene>
    <name evidence="1" type="ORF">C900_01506</name>
</gene>